<evidence type="ECO:0000313" key="5">
    <source>
        <dbReference type="Proteomes" id="UP001642464"/>
    </source>
</evidence>
<accession>A0ABP0PIJ3</accession>
<organism evidence="4 5">
    <name type="scientific">Durusdinium trenchii</name>
    <dbReference type="NCBI Taxonomy" id="1381693"/>
    <lineage>
        <taxon>Eukaryota</taxon>
        <taxon>Sar</taxon>
        <taxon>Alveolata</taxon>
        <taxon>Dinophyceae</taxon>
        <taxon>Suessiales</taxon>
        <taxon>Symbiodiniaceae</taxon>
        <taxon>Durusdinium</taxon>
    </lineage>
</organism>
<evidence type="ECO:0000313" key="4">
    <source>
        <dbReference type="EMBL" id="CAK9075353.1"/>
    </source>
</evidence>
<gene>
    <name evidence="4" type="ORF">SCF082_LOCUS36532</name>
</gene>
<keyword evidence="1" id="KW-0106">Calcium</keyword>
<sequence>MLLGHLSAVLKSNYCRSVPALLLSSLDAYGCGFVSREDFVWLDHWQPTEWITANPDAEEFAILKALLVRLEGHPLRAWRKRLDQDDSNSVSWNEFRRCFEELNFHGNVAGAWRHIDEDMSGIISLKAYDQPSAQLLSSFKSWAERCFGSVHRAWLALDQDGSGSISKKELRQACAKRSWNGDVEMLFRCLDVEQDHHRPSLSLTEIGFLDNWEASASESEEEPEERRRAESSRKARQTSARPPRPAGAGTAGAALPELRSRSQPERDRPTGPDLTAILRGPEPPQPPRPPRPRKDPRQEHEQWVQQREQEVQSVYRVASERQVNSSEVTKRLYHPEVRDPKTGVPSWLHSLREVTRSRSEALLPRRPGDASRDVSRGTSRNPSRGSASRAREAESPTDPIYRYGSHGTVVAPFHLNELNLQPLQGEEMSRRG</sequence>
<feature type="compositionally biased region" description="Basic and acidic residues" evidence="2">
    <location>
        <begin position="224"/>
        <end position="233"/>
    </location>
</feature>
<comment type="caution">
    <text evidence="4">The sequence shown here is derived from an EMBL/GenBank/DDBJ whole genome shotgun (WGS) entry which is preliminary data.</text>
</comment>
<dbReference type="InterPro" id="IPR018247">
    <property type="entry name" value="EF_Hand_1_Ca_BS"/>
</dbReference>
<dbReference type="PROSITE" id="PS50222">
    <property type="entry name" value="EF_HAND_2"/>
    <property type="match status" value="2"/>
</dbReference>
<proteinExistence type="predicted"/>
<evidence type="ECO:0000256" key="2">
    <source>
        <dbReference type="SAM" id="MobiDB-lite"/>
    </source>
</evidence>
<dbReference type="PROSITE" id="PS00018">
    <property type="entry name" value="EF_HAND_1"/>
    <property type="match status" value="2"/>
</dbReference>
<protein>
    <submittedName>
        <fullName evidence="4">Ras-related protein Rab-1D</fullName>
    </submittedName>
</protein>
<reference evidence="4 5" key="1">
    <citation type="submission" date="2024-02" db="EMBL/GenBank/DDBJ databases">
        <authorList>
            <person name="Chen Y."/>
            <person name="Shah S."/>
            <person name="Dougan E. K."/>
            <person name="Thang M."/>
            <person name="Chan C."/>
        </authorList>
    </citation>
    <scope>NUCLEOTIDE SEQUENCE [LARGE SCALE GENOMIC DNA]</scope>
</reference>
<dbReference type="InterPro" id="IPR002048">
    <property type="entry name" value="EF_hand_dom"/>
</dbReference>
<evidence type="ECO:0000256" key="1">
    <source>
        <dbReference type="ARBA" id="ARBA00022837"/>
    </source>
</evidence>
<dbReference type="Proteomes" id="UP001642464">
    <property type="component" value="Unassembled WGS sequence"/>
</dbReference>
<feature type="compositionally biased region" description="Basic and acidic residues" evidence="2">
    <location>
        <begin position="350"/>
        <end position="359"/>
    </location>
</feature>
<feature type="compositionally biased region" description="Polar residues" evidence="2">
    <location>
        <begin position="376"/>
        <end position="386"/>
    </location>
</feature>
<dbReference type="Pfam" id="PF13202">
    <property type="entry name" value="EF-hand_5"/>
    <property type="match status" value="1"/>
</dbReference>
<feature type="domain" description="EF-hand" evidence="3">
    <location>
        <begin position="150"/>
        <end position="180"/>
    </location>
</feature>
<feature type="domain" description="EF-hand" evidence="3">
    <location>
        <begin position="80"/>
        <end position="105"/>
    </location>
</feature>
<dbReference type="EMBL" id="CAXAMM010036113">
    <property type="protein sequence ID" value="CAK9075353.1"/>
    <property type="molecule type" value="Genomic_DNA"/>
</dbReference>
<dbReference type="Gene3D" id="1.10.238.10">
    <property type="entry name" value="EF-hand"/>
    <property type="match status" value="1"/>
</dbReference>
<evidence type="ECO:0000259" key="3">
    <source>
        <dbReference type="PROSITE" id="PS50222"/>
    </source>
</evidence>
<feature type="compositionally biased region" description="Basic and acidic residues" evidence="2">
    <location>
        <begin position="328"/>
        <end position="341"/>
    </location>
</feature>
<dbReference type="InterPro" id="IPR011992">
    <property type="entry name" value="EF-hand-dom_pair"/>
</dbReference>
<dbReference type="SUPFAM" id="SSF47473">
    <property type="entry name" value="EF-hand"/>
    <property type="match status" value="1"/>
</dbReference>
<name>A0ABP0PIJ3_9DINO</name>
<keyword evidence="5" id="KW-1185">Reference proteome</keyword>
<feature type="compositionally biased region" description="Basic and acidic residues" evidence="2">
    <location>
        <begin position="258"/>
        <end position="270"/>
    </location>
</feature>
<feature type="region of interest" description="Disordered" evidence="2">
    <location>
        <begin position="214"/>
        <end position="405"/>
    </location>
</feature>
<feature type="compositionally biased region" description="Basic and acidic residues" evidence="2">
    <location>
        <begin position="292"/>
        <end position="310"/>
    </location>
</feature>
<feature type="compositionally biased region" description="Basic and acidic residues" evidence="2">
    <location>
        <begin position="366"/>
        <end position="375"/>
    </location>
</feature>